<sequence>MEIRGLTYNYLKMFCQEYFGAEFPWEVDLGLLEEAKDQYILILLWSEFTHHVSSCPSGCKLIPETTFKRGYNE</sequence>
<keyword evidence="1" id="KW-0614">Plasmid</keyword>
<reference evidence="1 2" key="1">
    <citation type="submission" date="2019-09" db="EMBL/GenBank/DDBJ databases">
        <title>Complete Genome Sequence of Lactobacillus nenjiangensis SH-Y15, isolated from sauerkraut.</title>
        <authorList>
            <person name="Yang H."/>
        </authorList>
    </citation>
    <scope>NUCLEOTIDE SEQUENCE [LARGE SCALE GENOMIC DNA]</scope>
    <source>
        <strain evidence="1 2">SH-Y15</strain>
        <plasmid evidence="1 2">pHY011</plasmid>
    </source>
</reference>
<dbReference type="EMBL" id="CP043940">
    <property type="protein sequence ID" value="QER68484.1"/>
    <property type="molecule type" value="Genomic_DNA"/>
</dbReference>
<keyword evidence="2" id="KW-1185">Reference proteome</keyword>
<dbReference type="OrthoDB" id="2298515at2"/>
<geneLocation type="plasmid" evidence="1 2">
    <name>pHY011</name>
</geneLocation>
<gene>
    <name evidence="1" type="ORF">F0161_11340</name>
</gene>
<dbReference type="Proteomes" id="UP000325295">
    <property type="component" value="Plasmid pHY011"/>
</dbReference>
<evidence type="ECO:0000313" key="2">
    <source>
        <dbReference type="Proteomes" id="UP000325295"/>
    </source>
</evidence>
<dbReference type="RefSeq" id="WP_150204720.1">
    <property type="nucleotide sequence ID" value="NZ_CP043940.1"/>
</dbReference>
<dbReference type="KEGG" id="lnn:F0161_11340"/>
<dbReference type="AlphaFoldDB" id="A0A5P1X6J2"/>
<organism evidence="1 2">
    <name type="scientific">Paucilactobacillus nenjiangensis</name>
    <dbReference type="NCBI Taxonomy" id="1296540"/>
    <lineage>
        <taxon>Bacteria</taxon>
        <taxon>Bacillati</taxon>
        <taxon>Bacillota</taxon>
        <taxon>Bacilli</taxon>
        <taxon>Lactobacillales</taxon>
        <taxon>Lactobacillaceae</taxon>
        <taxon>Paucilactobacillus</taxon>
    </lineage>
</organism>
<protein>
    <submittedName>
        <fullName evidence="1">Uncharacterized protein</fullName>
    </submittedName>
</protein>
<proteinExistence type="predicted"/>
<accession>A0A5P1X6J2</accession>
<evidence type="ECO:0000313" key="1">
    <source>
        <dbReference type="EMBL" id="QER68484.1"/>
    </source>
</evidence>
<name>A0A5P1X6J2_9LACO</name>